<sequence length="423" mass="47877">MVYVFIFIEKGLKERAMEVHNSMSHGLVALLLVMICLSCIMARVWATIEQFEVQEHLIRLDKPIKSIKSPDGDIIDCVHISHQPAFDHPSLKNHTIQMRPSFQLLGLYDENREAPKMETSSIPQLWHQNGRCPEDTIPIRRTKKGDVLRSSFIERYGKKRHRTIANPTSIEPNWNSIGHEHAIAYVTGDKYHGAKATINVWNPKLENKDEFSLSQLWILGGPTEVLNTIEAGWHVAPFLYGDYKTRLFTFWTADGYKSVGCYNLQCSGFVQVNKEIALGATIYPISSYGGCQYEITLSLWKDPKTGNWWLQYGNQSPVGYWPSSLLPHLSDSASVIQWGGEVVNLYSKGQHTSTEMGSGHFPEEGFGKASFFKNIRIVDKSDQLQAPRGVRTFATQANCYNVHHKNNGYFYYGGPGLNPNCTT</sequence>
<dbReference type="AlphaFoldDB" id="A0A8B9A3R8"/>
<evidence type="ECO:0000259" key="1">
    <source>
        <dbReference type="PROSITE" id="PS52045"/>
    </source>
</evidence>
<dbReference type="Pfam" id="PF03080">
    <property type="entry name" value="Neprosin"/>
    <property type="match status" value="1"/>
</dbReference>
<dbReference type="InterPro" id="IPR004314">
    <property type="entry name" value="Neprosin"/>
</dbReference>
<accession>A0A8B9A3R8</accession>
<reference evidence="3" key="1">
    <citation type="submission" date="2025-08" db="UniProtKB">
        <authorList>
            <consortium name="RefSeq"/>
        </authorList>
    </citation>
    <scope>IDENTIFICATION</scope>
    <source>
        <tissue evidence="3">Young leaves</tissue>
    </source>
</reference>
<keyword evidence="2" id="KW-1185">Reference proteome</keyword>
<evidence type="ECO:0000313" key="3">
    <source>
        <dbReference type="RefSeq" id="XP_038977984.1"/>
    </source>
</evidence>
<dbReference type="GeneID" id="108511895"/>
<dbReference type="Pfam" id="PF14365">
    <property type="entry name" value="Neprosin_AP"/>
    <property type="match status" value="1"/>
</dbReference>
<gene>
    <name evidence="3" type="primary">LOC108511895</name>
</gene>
<organism evidence="2 3">
    <name type="scientific">Phoenix dactylifera</name>
    <name type="common">Date palm</name>
    <dbReference type="NCBI Taxonomy" id="42345"/>
    <lineage>
        <taxon>Eukaryota</taxon>
        <taxon>Viridiplantae</taxon>
        <taxon>Streptophyta</taxon>
        <taxon>Embryophyta</taxon>
        <taxon>Tracheophyta</taxon>
        <taxon>Spermatophyta</taxon>
        <taxon>Magnoliopsida</taxon>
        <taxon>Liliopsida</taxon>
        <taxon>Arecaceae</taxon>
        <taxon>Coryphoideae</taxon>
        <taxon>Phoeniceae</taxon>
        <taxon>Phoenix</taxon>
    </lineage>
</organism>
<feature type="domain" description="Neprosin PEP catalytic" evidence="1">
    <location>
        <begin position="173"/>
        <end position="422"/>
    </location>
</feature>
<dbReference type="InterPro" id="IPR025521">
    <property type="entry name" value="Neprosin_propep"/>
</dbReference>
<dbReference type="OrthoDB" id="1858978at2759"/>
<name>A0A8B9A3R8_PHODC</name>
<proteinExistence type="predicted"/>
<dbReference type="PROSITE" id="PS52045">
    <property type="entry name" value="NEPROSIN_PEP_CD"/>
    <property type="match status" value="1"/>
</dbReference>
<dbReference type="InterPro" id="IPR053168">
    <property type="entry name" value="Glutamic_endopeptidase"/>
</dbReference>
<dbReference type="Proteomes" id="UP000228380">
    <property type="component" value="Unplaced"/>
</dbReference>
<dbReference type="RefSeq" id="XP_038977984.1">
    <property type="nucleotide sequence ID" value="XM_039122056.1"/>
</dbReference>
<protein>
    <submittedName>
        <fullName evidence="3">Uncharacterized protein LOC108511895</fullName>
    </submittedName>
</protein>
<dbReference type="PANTHER" id="PTHR31589">
    <property type="entry name" value="PROTEIN, PUTATIVE (DUF239)-RELATED-RELATED"/>
    <property type="match status" value="1"/>
</dbReference>
<dbReference type="KEGG" id="pda:108511895"/>
<evidence type="ECO:0000313" key="2">
    <source>
        <dbReference type="Proteomes" id="UP000228380"/>
    </source>
</evidence>
<dbReference type="Gene3D" id="3.90.1320.10">
    <property type="entry name" value="Outer-capsid protein sigma 3, large lobe"/>
    <property type="match status" value="1"/>
</dbReference>
<dbReference type="PANTHER" id="PTHR31589:SF24">
    <property type="entry name" value="OS07G0205500 PROTEIN"/>
    <property type="match status" value="1"/>
</dbReference>